<dbReference type="PANTHER" id="PTHR31973">
    <property type="entry name" value="POLYPROTEIN, PUTATIVE-RELATED"/>
    <property type="match status" value="1"/>
</dbReference>
<evidence type="ECO:0008006" key="6">
    <source>
        <dbReference type="Google" id="ProtNLM"/>
    </source>
</evidence>
<dbReference type="GO" id="GO:0006313">
    <property type="term" value="P:DNA transposition"/>
    <property type="evidence" value="ECO:0007669"/>
    <property type="project" value="InterPro"/>
</dbReference>
<dbReference type="PANTHER" id="PTHR31973:SF187">
    <property type="entry name" value="MUTATOR TRANSPOSASE MUDRA PROTEIN"/>
    <property type="match status" value="1"/>
</dbReference>
<comment type="caution">
    <text evidence="4">The sequence shown here is derived from an EMBL/GenBank/DDBJ whole genome shotgun (WGS) entry which is preliminary data.</text>
</comment>
<organism evidence="4 5">
    <name type="scientific">Carnegiea gigantea</name>
    <dbReference type="NCBI Taxonomy" id="171969"/>
    <lineage>
        <taxon>Eukaryota</taxon>
        <taxon>Viridiplantae</taxon>
        <taxon>Streptophyta</taxon>
        <taxon>Embryophyta</taxon>
        <taxon>Tracheophyta</taxon>
        <taxon>Spermatophyta</taxon>
        <taxon>Magnoliopsida</taxon>
        <taxon>eudicotyledons</taxon>
        <taxon>Gunneridae</taxon>
        <taxon>Pentapetalae</taxon>
        <taxon>Caryophyllales</taxon>
        <taxon>Cactineae</taxon>
        <taxon>Cactaceae</taxon>
        <taxon>Cactoideae</taxon>
        <taxon>Echinocereeae</taxon>
        <taxon>Carnegiea</taxon>
    </lineage>
</organism>
<evidence type="ECO:0000313" key="5">
    <source>
        <dbReference type="Proteomes" id="UP001153076"/>
    </source>
</evidence>
<reference evidence="4" key="1">
    <citation type="submission" date="2022-04" db="EMBL/GenBank/DDBJ databases">
        <title>Carnegiea gigantea Genome sequencing and assembly v2.</title>
        <authorList>
            <person name="Copetti D."/>
            <person name="Sanderson M.J."/>
            <person name="Burquez A."/>
            <person name="Wojciechowski M.F."/>
        </authorList>
    </citation>
    <scope>NUCLEOTIDE SEQUENCE</scope>
    <source>
        <strain evidence="4">SGP5-SGP5p</strain>
        <tissue evidence="4">Aerial part</tissue>
    </source>
</reference>
<dbReference type="Proteomes" id="UP001153076">
    <property type="component" value="Unassembled WGS sequence"/>
</dbReference>
<accession>A0A9Q1JW22</accession>
<evidence type="ECO:0000256" key="2">
    <source>
        <dbReference type="ARBA" id="ARBA00023125"/>
    </source>
</evidence>
<sequence>MIKLVRNAKEFFEKGQIGQAYCYWANSGRDGIVDGNGDKNGQGGVAEVADLTQGHPIDPEDNLWDDIMASNDEVQAVDSDDDSFEDDSSSDYKEYDNYSVVDEDELFEYSSEDKIDMYERMYADGTMWAAEGDGEVVLKEGDIYMIKSISEKYSCAKTQYNPAASADWISKKLYEDVRVYPSMLVKSMAKLLMMRHGVLRDLQGIIIAIETMFPRAFRRICVVHFQRKILKAFQGPKLKALMMRACHAYNAWTHRKAMEALHNLSAVAYNYLLDEPKENWCRHLFPTFTKSDDNTTNFVETLNNVLNMVRDKPIYNLLEEISSTLIE</sequence>
<dbReference type="Pfam" id="PF00872">
    <property type="entry name" value="Transposase_mut"/>
    <property type="match status" value="1"/>
</dbReference>
<dbReference type="GO" id="GO:0003677">
    <property type="term" value="F:DNA binding"/>
    <property type="evidence" value="ECO:0007669"/>
    <property type="project" value="UniProtKB-KW"/>
</dbReference>
<keyword evidence="2" id="KW-0238">DNA-binding</keyword>
<name>A0A9Q1JW22_9CARY</name>
<keyword evidence="5" id="KW-1185">Reference proteome</keyword>
<keyword evidence="3" id="KW-0233">DNA recombination</keyword>
<dbReference type="OrthoDB" id="1683089at2759"/>
<protein>
    <recommendedName>
        <fullName evidence="6">MULE transposase domain-containing protein</fullName>
    </recommendedName>
</protein>
<dbReference type="InterPro" id="IPR001207">
    <property type="entry name" value="Transposase_mutator"/>
</dbReference>
<evidence type="ECO:0000313" key="4">
    <source>
        <dbReference type="EMBL" id="KAJ8431961.1"/>
    </source>
</evidence>
<dbReference type="AlphaFoldDB" id="A0A9Q1JW22"/>
<dbReference type="EMBL" id="JAKOGI010000650">
    <property type="protein sequence ID" value="KAJ8431961.1"/>
    <property type="molecule type" value="Genomic_DNA"/>
</dbReference>
<evidence type="ECO:0000256" key="3">
    <source>
        <dbReference type="ARBA" id="ARBA00023172"/>
    </source>
</evidence>
<proteinExistence type="predicted"/>
<keyword evidence="1" id="KW-0815">Transposition</keyword>
<dbReference type="GO" id="GO:0004803">
    <property type="term" value="F:transposase activity"/>
    <property type="evidence" value="ECO:0007669"/>
    <property type="project" value="InterPro"/>
</dbReference>
<evidence type="ECO:0000256" key="1">
    <source>
        <dbReference type="ARBA" id="ARBA00022578"/>
    </source>
</evidence>
<gene>
    <name evidence="4" type="ORF">Cgig2_024272</name>
</gene>